<dbReference type="AlphaFoldDB" id="A0A059ECT5"/>
<evidence type="ECO:0000313" key="1">
    <source>
        <dbReference type="EMBL" id="KCZ65380.1"/>
    </source>
</evidence>
<dbReference type="EMBL" id="AWFH01000001">
    <property type="protein sequence ID" value="KCZ65380.1"/>
    <property type="molecule type" value="Genomic_DNA"/>
</dbReference>
<dbReference type="Proteomes" id="UP000024547">
    <property type="component" value="Unassembled WGS sequence"/>
</dbReference>
<reference evidence="1 2" key="1">
    <citation type="journal article" date="2014" name="Antonie Van Leeuwenhoek">
        <title>Hyphomonas beringensis sp. nov. and Hyphomonas chukchiensis sp. nov., isolated from surface seawater of the Bering Sea and Chukchi Sea.</title>
        <authorList>
            <person name="Li C."/>
            <person name="Lai Q."/>
            <person name="Li G."/>
            <person name="Dong C."/>
            <person name="Wang J."/>
            <person name="Liao Y."/>
            <person name="Shao Z."/>
        </authorList>
    </citation>
    <scope>NUCLEOTIDE SEQUENCE [LARGE SCALE GENOMIC DNA]</scope>
    <source>
        <strain evidence="1 2">22II1-22F38</strain>
    </source>
</reference>
<accession>A0A059ECT5</accession>
<evidence type="ECO:0000313" key="2">
    <source>
        <dbReference type="Proteomes" id="UP000024547"/>
    </source>
</evidence>
<comment type="caution">
    <text evidence="1">The sequence shown here is derived from an EMBL/GenBank/DDBJ whole genome shotgun (WGS) entry which is preliminary data.</text>
</comment>
<gene>
    <name evidence="1" type="ORF">HY36_03040</name>
</gene>
<proteinExistence type="predicted"/>
<organism evidence="1 2">
    <name type="scientific">Hyphomonas atlantica</name>
    <dbReference type="NCBI Taxonomy" id="1280948"/>
    <lineage>
        <taxon>Bacteria</taxon>
        <taxon>Pseudomonadati</taxon>
        <taxon>Pseudomonadota</taxon>
        <taxon>Alphaproteobacteria</taxon>
        <taxon>Hyphomonadales</taxon>
        <taxon>Hyphomonadaceae</taxon>
        <taxon>Hyphomonas</taxon>
    </lineage>
</organism>
<keyword evidence="2" id="KW-1185">Reference proteome</keyword>
<dbReference type="STRING" id="1280948.HY36_03040"/>
<name>A0A059ECT5_9PROT</name>
<protein>
    <submittedName>
        <fullName evidence="1">Uncharacterized protein</fullName>
    </submittedName>
</protein>
<sequence>MVYYAADGINASHELETFETSARPQAFIARRQVGSRLRTTAARSLLRCALRAGAAEAAALDRDNATSGKIQKEIIARVGLR</sequence>